<evidence type="ECO:0000313" key="3">
    <source>
        <dbReference type="Proteomes" id="UP000053144"/>
    </source>
</evidence>
<dbReference type="SUPFAM" id="SSF53756">
    <property type="entry name" value="UDP-Glycosyltransferase/glycogen phosphorylase"/>
    <property type="match status" value="1"/>
</dbReference>
<evidence type="ECO:0000313" key="2">
    <source>
        <dbReference type="EMBL" id="KOM50659.1"/>
    </source>
</evidence>
<sequence length="411" mass="46177">MANEMKNVGFVVLLMIMLCFSEAKLSCRSKCEVDCLIAGLAYPICVAVCIGKCPKMSKEASECITRCGVKKSINIKIDLKHKKRKPQNAAIIKIILFTTQPCESREDAAELRPSSPQSRQRTKSLRHCKYAVVDAQDCLIAGLAYPICVDECIAKCPKMSKEASECITRCGVKKSINIKIGPDPPSMTFYELPQILEFSKRLLHLQVQISFSHHMLHSLTWVTSFFLQSLPSNSSINHNFHFPSPINLEQKTDPSVLALQIELFVNLSLSYIRQELKSLCSRAKVVALVVDVFANGALDLPDGIFMNTFLGLESEAITTLHEHMKGKPEIYPVGPIIQMGSIDHENRVDLSEVANRSSPGASLRRGIDFGSKTRWWWLPVAAGQRRGRLLFTSEKTHWQMRWKLRSSRRTG</sequence>
<feature type="signal peptide" evidence="1">
    <location>
        <begin position="1"/>
        <end position="23"/>
    </location>
</feature>
<dbReference type="Gramene" id="KOM50659">
    <property type="protein sequence ID" value="KOM50659"/>
    <property type="gene ID" value="LR48_Vigan08g148600"/>
</dbReference>
<keyword evidence="1" id="KW-0732">Signal</keyword>
<dbReference type="AlphaFoldDB" id="A0A0L9V7K2"/>
<evidence type="ECO:0000256" key="1">
    <source>
        <dbReference type="SAM" id="SignalP"/>
    </source>
</evidence>
<proteinExistence type="predicted"/>
<gene>
    <name evidence="2" type="ORF">LR48_Vigan08g148600</name>
</gene>
<accession>A0A0L9V7K2</accession>
<reference evidence="3" key="1">
    <citation type="journal article" date="2015" name="Proc. Natl. Acad. Sci. U.S.A.">
        <title>Genome sequencing of adzuki bean (Vigna angularis) provides insight into high starch and low fat accumulation and domestication.</title>
        <authorList>
            <person name="Yang K."/>
            <person name="Tian Z."/>
            <person name="Chen C."/>
            <person name="Luo L."/>
            <person name="Zhao B."/>
            <person name="Wang Z."/>
            <person name="Yu L."/>
            <person name="Li Y."/>
            <person name="Sun Y."/>
            <person name="Li W."/>
            <person name="Chen Y."/>
            <person name="Li Y."/>
            <person name="Zhang Y."/>
            <person name="Ai D."/>
            <person name="Zhao J."/>
            <person name="Shang C."/>
            <person name="Ma Y."/>
            <person name="Wu B."/>
            <person name="Wang M."/>
            <person name="Gao L."/>
            <person name="Sun D."/>
            <person name="Zhang P."/>
            <person name="Guo F."/>
            <person name="Wang W."/>
            <person name="Li Y."/>
            <person name="Wang J."/>
            <person name="Varshney R.K."/>
            <person name="Wang J."/>
            <person name="Ling H.Q."/>
            <person name="Wan P."/>
        </authorList>
    </citation>
    <scope>NUCLEOTIDE SEQUENCE</scope>
    <source>
        <strain evidence="3">cv. Jingnong 6</strain>
    </source>
</reference>
<organism evidence="2 3">
    <name type="scientific">Phaseolus angularis</name>
    <name type="common">Azuki bean</name>
    <name type="synonym">Vigna angularis</name>
    <dbReference type="NCBI Taxonomy" id="3914"/>
    <lineage>
        <taxon>Eukaryota</taxon>
        <taxon>Viridiplantae</taxon>
        <taxon>Streptophyta</taxon>
        <taxon>Embryophyta</taxon>
        <taxon>Tracheophyta</taxon>
        <taxon>Spermatophyta</taxon>
        <taxon>Magnoliopsida</taxon>
        <taxon>eudicotyledons</taxon>
        <taxon>Gunneridae</taxon>
        <taxon>Pentapetalae</taxon>
        <taxon>rosids</taxon>
        <taxon>fabids</taxon>
        <taxon>Fabales</taxon>
        <taxon>Fabaceae</taxon>
        <taxon>Papilionoideae</taxon>
        <taxon>50 kb inversion clade</taxon>
        <taxon>NPAAA clade</taxon>
        <taxon>indigoferoid/millettioid clade</taxon>
        <taxon>Phaseoleae</taxon>
        <taxon>Vigna</taxon>
    </lineage>
</organism>
<dbReference type="Gene3D" id="3.40.50.2000">
    <property type="entry name" value="Glycogen Phosphorylase B"/>
    <property type="match status" value="1"/>
</dbReference>
<dbReference type="EMBL" id="CM003378">
    <property type="protein sequence ID" value="KOM50659.1"/>
    <property type="molecule type" value="Genomic_DNA"/>
</dbReference>
<name>A0A0L9V7K2_PHAAN</name>
<protein>
    <submittedName>
        <fullName evidence="2">Uncharacterized protein</fullName>
    </submittedName>
</protein>
<feature type="chain" id="PRO_5005596315" evidence="1">
    <location>
        <begin position="24"/>
        <end position="411"/>
    </location>
</feature>
<dbReference type="Proteomes" id="UP000053144">
    <property type="component" value="Chromosome 8"/>
</dbReference>